<feature type="binding site" evidence="10">
    <location>
        <begin position="10"/>
        <end position="12"/>
    </location>
    <ligand>
        <name>UDP-N-acetyl-alpha-D-glucosamine</name>
        <dbReference type="ChEBI" id="CHEBI:57705"/>
    </ligand>
</feature>
<dbReference type="GO" id="GO:0071555">
    <property type="term" value="P:cell wall organization"/>
    <property type="evidence" value="ECO:0007669"/>
    <property type="project" value="UniProtKB-KW"/>
</dbReference>
<dbReference type="EMBL" id="MGFH01000138">
    <property type="protein sequence ID" value="OGM04686.1"/>
    <property type="molecule type" value="Genomic_DNA"/>
</dbReference>
<accession>A0A1F7WPC5</accession>
<dbReference type="GO" id="GO:0009252">
    <property type="term" value="P:peptidoglycan biosynthetic process"/>
    <property type="evidence" value="ECO:0007669"/>
    <property type="project" value="UniProtKB-UniRule"/>
</dbReference>
<evidence type="ECO:0000256" key="2">
    <source>
        <dbReference type="ARBA" id="ARBA00022618"/>
    </source>
</evidence>
<proteinExistence type="inferred from homology"/>
<dbReference type="Proteomes" id="UP000178735">
    <property type="component" value="Unassembled WGS sequence"/>
</dbReference>
<evidence type="ECO:0000256" key="3">
    <source>
        <dbReference type="ARBA" id="ARBA00022676"/>
    </source>
</evidence>
<keyword evidence="6 10" id="KW-0573">Peptidoglycan synthesis</keyword>
<dbReference type="UniPathway" id="UPA00219"/>
<evidence type="ECO:0000313" key="13">
    <source>
        <dbReference type="EMBL" id="OGM04686.1"/>
    </source>
</evidence>
<comment type="pathway">
    <text evidence="10">Cell wall biogenesis; peptidoglycan biosynthesis.</text>
</comment>
<evidence type="ECO:0000256" key="5">
    <source>
        <dbReference type="ARBA" id="ARBA00022960"/>
    </source>
</evidence>
<keyword evidence="7 10" id="KW-0472">Membrane</keyword>
<comment type="function">
    <text evidence="10">Cell wall formation. Catalyzes the transfer of a GlcNAc subunit on undecaprenyl-pyrophosphoryl-MurNAc-pentapeptide (lipid intermediate I) to form undecaprenyl-pyrophosphoryl-MurNAc-(pentapeptide)GlcNAc (lipid intermediate II).</text>
</comment>
<comment type="similarity">
    <text evidence="10">Belongs to the glycosyltransferase 28 family. MurG subfamily.</text>
</comment>
<dbReference type="EC" id="2.4.1.227" evidence="10"/>
<dbReference type="PANTHER" id="PTHR21015">
    <property type="entry name" value="UDP-N-ACETYLGLUCOSAMINE--N-ACETYLMURAMYL-(PENTAPEPTIDE) PYROPHOSPHORYL-UNDECAPRENOL N-ACETYLGLUCOSAMINE TRANSFERASE 1"/>
    <property type="match status" value="1"/>
</dbReference>
<keyword evidence="4 10" id="KW-0808">Transferase</keyword>
<dbReference type="GO" id="GO:0050511">
    <property type="term" value="F:undecaprenyldiphospho-muramoylpentapeptide beta-N-acetylglucosaminyltransferase activity"/>
    <property type="evidence" value="ECO:0007669"/>
    <property type="project" value="UniProtKB-UniRule"/>
</dbReference>
<evidence type="ECO:0000256" key="10">
    <source>
        <dbReference type="HAMAP-Rule" id="MF_00033"/>
    </source>
</evidence>
<dbReference type="SUPFAM" id="SSF53756">
    <property type="entry name" value="UDP-Glycosyltransferase/glycogen phosphorylase"/>
    <property type="match status" value="1"/>
</dbReference>
<keyword evidence="2 10" id="KW-0132">Cell division</keyword>
<organism evidence="13 14">
    <name type="scientific">Candidatus Wallbacteria bacterium GWC2_49_35</name>
    <dbReference type="NCBI Taxonomy" id="1817813"/>
    <lineage>
        <taxon>Bacteria</taxon>
        <taxon>Candidatus Walliibacteriota</taxon>
    </lineage>
</organism>
<dbReference type="GO" id="GO:0008360">
    <property type="term" value="P:regulation of cell shape"/>
    <property type="evidence" value="ECO:0007669"/>
    <property type="project" value="UniProtKB-KW"/>
</dbReference>
<evidence type="ECO:0000259" key="12">
    <source>
        <dbReference type="Pfam" id="PF04101"/>
    </source>
</evidence>
<dbReference type="NCBIfam" id="TIGR01133">
    <property type="entry name" value="murG"/>
    <property type="match status" value="1"/>
</dbReference>
<protein>
    <recommendedName>
        <fullName evidence="10">UDP-N-acetylglucosamine--N-acetylmuramyl-(pentapeptide) pyrophosphoryl-undecaprenol N-acetylglucosamine transferase</fullName>
        <ecNumber evidence="10">2.4.1.227</ecNumber>
    </recommendedName>
    <alternativeName>
        <fullName evidence="10">Undecaprenyl-PP-MurNAc-pentapeptide-UDPGlcNAc GlcNAc transferase</fullName>
    </alternativeName>
</protein>
<comment type="caution">
    <text evidence="10">Lacks conserved residue(s) required for the propagation of feature annotation.</text>
</comment>
<dbReference type="AlphaFoldDB" id="A0A1F7WPC5"/>
<gene>
    <name evidence="10" type="primary">murG</name>
    <name evidence="13" type="ORF">A2008_05535</name>
</gene>
<dbReference type="Gene3D" id="3.40.50.2000">
    <property type="entry name" value="Glycogen Phosphorylase B"/>
    <property type="match status" value="2"/>
</dbReference>
<keyword evidence="9 10" id="KW-0961">Cell wall biogenesis/degradation</keyword>
<dbReference type="CDD" id="cd03785">
    <property type="entry name" value="GT28_MurG"/>
    <property type="match status" value="1"/>
</dbReference>
<evidence type="ECO:0000256" key="7">
    <source>
        <dbReference type="ARBA" id="ARBA00023136"/>
    </source>
</evidence>
<feature type="binding site" evidence="10">
    <location>
        <position position="165"/>
    </location>
    <ligand>
        <name>UDP-N-acetyl-alpha-D-glucosamine</name>
        <dbReference type="ChEBI" id="CHEBI:57705"/>
    </ligand>
</feature>
<dbReference type="GO" id="GO:0005886">
    <property type="term" value="C:plasma membrane"/>
    <property type="evidence" value="ECO:0007669"/>
    <property type="project" value="UniProtKB-SubCell"/>
</dbReference>
<evidence type="ECO:0000256" key="1">
    <source>
        <dbReference type="ARBA" id="ARBA00022475"/>
    </source>
</evidence>
<dbReference type="GO" id="GO:0005975">
    <property type="term" value="P:carbohydrate metabolic process"/>
    <property type="evidence" value="ECO:0007669"/>
    <property type="project" value="InterPro"/>
</dbReference>
<feature type="binding site" evidence="10">
    <location>
        <position position="298"/>
    </location>
    <ligand>
        <name>UDP-N-acetyl-alpha-D-glucosamine</name>
        <dbReference type="ChEBI" id="CHEBI:57705"/>
    </ligand>
</feature>
<dbReference type="STRING" id="1817813.A2008_05535"/>
<comment type="subcellular location">
    <subcellularLocation>
        <location evidence="10">Cell membrane</location>
        <topology evidence="10">Peripheral membrane protein</topology>
        <orientation evidence="10">Cytoplasmic side</orientation>
    </subcellularLocation>
</comment>
<name>A0A1F7WPC5_9BACT</name>
<feature type="binding site" evidence="10">
    <location>
        <position position="123"/>
    </location>
    <ligand>
        <name>UDP-N-acetyl-alpha-D-glucosamine</name>
        <dbReference type="ChEBI" id="CHEBI:57705"/>
    </ligand>
</feature>
<evidence type="ECO:0000256" key="9">
    <source>
        <dbReference type="ARBA" id="ARBA00023316"/>
    </source>
</evidence>
<evidence type="ECO:0000256" key="6">
    <source>
        <dbReference type="ARBA" id="ARBA00022984"/>
    </source>
</evidence>
<dbReference type="Pfam" id="PF03033">
    <property type="entry name" value="Glyco_transf_28"/>
    <property type="match status" value="1"/>
</dbReference>
<evidence type="ECO:0000256" key="4">
    <source>
        <dbReference type="ARBA" id="ARBA00022679"/>
    </source>
</evidence>
<dbReference type="InterPro" id="IPR007235">
    <property type="entry name" value="Glyco_trans_28_C"/>
</dbReference>
<feature type="domain" description="Glycosyltransferase family 28 N-terminal" evidence="11">
    <location>
        <begin position="4"/>
        <end position="141"/>
    </location>
</feature>
<evidence type="ECO:0000313" key="14">
    <source>
        <dbReference type="Proteomes" id="UP000178735"/>
    </source>
</evidence>
<feature type="domain" description="Glycosyl transferase family 28 C-terminal" evidence="12">
    <location>
        <begin position="188"/>
        <end position="355"/>
    </location>
</feature>
<dbReference type="GO" id="GO:0051991">
    <property type="term" value="F:UDP-N-acetyl-D-glucosamine:N-acetylmuramoyl-L-alanyl-D-glutamyl-meso-2,6-diaminopimelyl-D-alanyl-D-alanine-diphosphoundecaprenol 4-beta-N-acetylglucosaminlytransferase activity"/>
    <property type="evidence" value="ECO:0007669"/>
    <property type="project" value="RHEA"/>
</dbReference>
<comment type="caution">
    <text evidence="13">The sequence shown here is derived from an EMBL/GenBank/DDBJ whole genome shotgun (WGS) entry which is preliminary data.</text>
</comment>
<dbReference type="HAMAP" id="MF_00033">
    <property type="entry name" value="MurG"/>
    <property type="match status" value="1"/>
</dbReference>
<evidence type="ECO:0000256" key="8">
    <source>
        <dbReference type="ARBA" id="ARBA00023306"/>
    </source>
</evidence>
<dbReference type="InterPro" id="IPR004276">
    <property type="entry name" value="GlycoTrans_28_N"/>
</dbReference>
<evidence type="ECO:0000259" key="11">
    <source>
        <dbReference type="Pfam" id="PF03033"/>
    </source>
</evidence>
<keyword evidence="3 10" id="KW-0328">Glycosyltransferase</keyword>
<keyword evidence="8 10" id="KW-0131">Cell cycle</keyword>
<keyword evidence="1 10" id="KW-1003">Cell membrane</keyword>
<dbReference type="Pfam" id="PF04101">
    <property type="entry name" value="Glyco_tran_28_C"/>
    <property type="match status" value="1"/>
</dbReference>
<dbReference type="PANTHER" id="PTHR21015:SF22">
    <property type="entry name" value="GLYCOSYLTRANSFERASE"/>
    <property type="match status" value="1"/>
</dbReference>
<feature type="binding site" evidence="10">
    <location>
        <position position="195"/>
    </location>
    <ligand>
        <name>UDP-N-acetyl-alpha-D-glucosamine</name>
        <dbReference type="ChEBI" id="CHEBI:57705"/>
    </ligand>
</feature>
<reference evidence="13 14" key="1">
    <citation type="journal article" date="2016" name="Nat. Commun.">
        <title>Thousands of microbial genomes shed light on interconnected biogeochemical processes in an aquifer system.</title>
        <authorList>
            <person name="Anantharaman K."/>
            <person name="Brown C.T."/>
            <person name="Hug L.A."/>
            <person name="Sharon I."/>
            <person name="Castelle C.J."/>
            <person name="Probst A.J."/>
            <person name="Thomas B.C."/>
            <person name="Singh A."/>
            <person name="Wilkins M.J."/>
            <person name="Karaoz U."/>
            <person name="Brodie E.L."/>
            <person name="Williams K.H."/>
            <person name="Hubbard S.S."/>
            <person name="Banfield J.F."/>
        </authorList>
    </citation>
    <scope>NUCLEOTIDE SEQUENCE [LARGE SCALE GENOMIC DNA]</scope>
</reference>
<sequence>MKCIFTGGGTGGHVYPALAVIKEFLKRHDGAEVLYIGTGGIESKIVPENGIPFKMIKASGHSRKSYLPVFREAACLWSAVGEAKKIIRDFRPDFVFGTGGYVSAPAAIAAKLSGVPVFLHEQNAYPGLANRLINCFARRTFTSYEAAGSRFLFKATIKLTGNPVRREIIEAGAAEAFEFFGLDPSKKTILAFGGSIGASSINRSVASMIEEFADSRSGLQIIFITGDRDYASYKHLQDSKINKNNCLKLFAFLDKIYYALKISDIVICRAGATTLSEITAGGNCCILIPYPHATDNHQYKNAMALKENNAAFVIDDASLNATDELKNMVIKLLGDEKLVEATRKNALSMAMPNAASLICDEIEGSLLTGQGVKK</sequence>
<dbReference type="GO" id="GO:0051301">
    <property type="term" value="P:cell division"/>
    <property type="evidence" value="ECO:0007669"/>
    <property type="project" value="UniProtKB-KW"/>
</dbReference>
<dbReference type="InterPro" id="IPR006009">
    <property type="entry name" value="GlcNAc_MurG"/>
</dbReference>
<keyword evidence="5 10" id="KW-0133">Cell shape</keyword>
<comment type="catalytic activity">
    <reaction evidence="10">
        <text>di-trans,octa-cis-undecaprenyl diphospho-N-acetyl-alpha-D-muramoyl-L-alanyl-D-glutamyl-meso-2,6-diaminopimeloyl-D-alanyl-D-alanine + UDP-N-acetyl-alpha-D-glucosamine = di-trans,octa-cis-undecaprenyl diphospho-[N-acetyl-alpha-D-glucosaminyl-(1-&gt;4)]-N-acetyl-alpha-D-muramoyl-L-alanyl-D-glutamyl-meso-2,6-diaminopimeloyl-D-alanyl-D-alanine + UDP + H(+)</text>
        <dbReference type="Rhea" id="RHEA:31227"/>
        <dbReference type="ChEBI" id="CHEBI:15378"/>
        <dbReference type="ChEBI" id="CHEBI:57705"/>
        <dbReference type="ChEBI" id="CHEBI:58223"/>
        <dbReference type="ChEBI" id="CHEBI:61387"/>
        <dbReference type="ChEBI" id="CHEBI:61388"/>
        <dbReference type="EC" id="2.4.1.227"/>
    </reaction>
</comment>